<organism evidence="2 3">
    <name type="scientific">Cardiobacterium hominis</name>
    <dbReference type="NCBI Taxonomy" id="2718"/>
    <lineage>
        <taxon>Bacteria</taxon>
        <taxon>Pseudomonadati</taxon>
        <taxon>Pseudomonadota</taxon>
        <taxon>Gammaproteobacteria</taxon>
        <taxon>Cardiobacteriales</taxon>
        <taxon>Cardiobacteriaceae</taxon>
        <taxon>Cardiobacterium</taxon>
    </lineage>
</organism>
<protein>
    <submittedName>
        <fullName evidence="2">Uncharacterized protein</fullName>
    </submittedName>
</protein>
<evidence type="ECO:0000313" key="2">
    <source>
        <dbReference type="EMBL" id="SAM72059.1"/>
    </source>
</evidence>
<name>A0A1C3H784_9GAMM</name>
<keyword evidence="1" id="KW-0472">Membrane</keyword>
<evidence type="ECO:0000256" key="1">
    <source>
        <dbReference type="SAM" id="Phobius"/>
    </source>
</evidence>
<dbReference type="AlphaFoldDB" id="A0A1C3H784"/>
<sequence>MLQIAILMVIGKIQDSGGPAWFWALLFAGISVMAFGYHGPVSLAITAGYAWGYFLLLRRVGDSLLTWLLVLIVGGVLPLGLTYALLR</sequence>
<dbReference type="EMBL" id="FKLO01000081">
    <property type="protein sequence ID" value="SAM72059.1"/>
    <property type="molecule type" value="Genomic_DNA"/>
</dbReference>
<gene>
    <name evidence="2" type="ORF">CHUV0807_2419</name>
</gene>
<accession>A0A1C3H784</accession>
<dbReference type="Proteomes" id="UP000190837">
    <property type="component" value="Unassembled WGS sequence"/>
</dbReference>
<dbReference type="RefSeq" id="WP_079542205.1">
    <property type="nucleotide sequence ID" value="NZ_FKLO01000081.1"/>
</dbReference>
<keyword evidence="1" id="KW-0812">Transmembrane</keyword>
<keyword evidence="1" id="KW-1133">Transmembrane helix</keyword>
<evidence type="ECO:0000313" key="3">
    <source>
        <dbReference type="Proteomes" id="UP000190837"/>
    </source>
</evidence>
<proteinExistence type="predicted"/>
<feature type="transmembrane region" description="Helical" evidence="1">
    <location>
        <begin position="21"/>
        <end position="52"/>
    </location>
</feature>
<feature type="transmembrane region" description="Helical" evidence="1">
    <location>
        <begin position="64"/>
        <end position="86"/>
    </location>
</feature>
<reference evidence="3" key="1">
    <citation type="submission" date="2016-04" db="EMBL/GenBank/DDBJ databases">
        <authorList>
            <person name="Tagini F."/>
        </authorList>
    </citation>
    <scope>NUCLEOTIDE SEQUENCE [LARGE SCALE GENOMIC DNA]</scope>
    <source>
        <strain evidence="3">CHUV0807</strain>
    </source>
</reference>